<sequence>MAKTENQFNGGLLEDVGIGEMEANRTPWEPDWKPATKIRLRAKRALHGWASLARRLAAPFRPRGGSNSASSRNNLRPTAWLDGLRGFAALLVYWHHHELWAHRATGQTGFFEHGFAYEGNYHFAALPVVRVFFTGGHFAVSTFFVISGYVLSAKPLSLIQDEREHAKLGDNIASALFRRWLRLYLPFIATTLVYLSCWHVLDLWVVDVTRQGTWAAEVWNWYLEFKNFSFVFNQGGKPWFSYNFHLWSIPVEFKGSVVVYTSLLAFSRCSKNARLGCEAVLISYFMYITDAWYCAMFVSGMLLCDLDLLAKKQRLPPILSRLEPVKKSIFYHLLAISLYFGGIPEAERDVQALRKMRGWYYLSFLKPQAFFDYKWFYLFWSATLLVSATPRVPWLKSFFEGGFCQYLGRISYSLYLVHGPILWTLGDRFYTAVGWHQEAQLTHLNHWADKAKLPKTGPLGLEVAFLLPHIILLPLTIWLAEIVTRVIDEPSVKFAQWLYSKMLPRAVKK</sequence>
<gene>
    <name evidence="3" type="ORF">PG994_009599</name>
</gene>
<keyword evidence="1" id="KW-0472">Membrane</keyword>
<dbReference type="GeneID" id="92094071"/>
<dbReference type="PANTHER" id="PTHR23028:SF125">
    <property type="entry name" value="ACYLTRANSFERASE"/>
    <property type="match status" value="1"/>
</dbReference>
<feature type="domain" description="Acyltransferase 3" evidence="2">
    <location>
        <begin position="79"/>
        <end position="432"/>
    </location>
</feature>
<dbReference type="Pfam" id="PF01757">
    <property type="entry name" value="Acyl_transf_3"/>
    <property type="match status" value="1"/>
</dbReference>
<name>A0ABR1U743_9PEZI</name>
<organism evidence="3 4">
    <name type="scientific">Apiospora phragmitis</name>
    <dbReference type="NCBI Taxonomy" id="2905665"/>
    <lineage>
        <taxon>Eukaryota</taxon>
        <taxon>Fungi</taxon>
        <taxon>Dikarya</taxon>
        <taxon>Ascomycota</taxon>
        <taxon>Pezizomycotina</taxon>
        <taxon>Sordariomycetes</taxon>
        <taxon>Xylariomycetidae</taxon>
        <taxon>Amphisphaeriales</taxon>
        <taxon>Apiosporaceae</taxon>
        <taxon>Apiospora</taxon>
    </lineage>
</organism>
<dbReference type="EMBL" id="JAQQWL010000010">
    <property type="protein sequence ID" value="KAK8054532.1"/>
    <property type="molecule type" value="Genomic_DNA"/>
</dbReference>
<reference evidence="3 4" key="1">
    <citation type="submission" date="2023-01" db="EMBL/GenBank/DDBJ databases">
        <title>Analysis of 21 Apiospora genomes using comparative genomics revels a genus with tremendous synthesis potential of carbohydrate active enzymes and secondary metabolites.</title>
        <authorList>
            <person name="Sorensen T."/>
        </authorList>
    </citation>
    <scope>NUCLEOTIDE SEQUENCE [LARGE SCALE GENOMIC DNA]</scope>
    <source>
        <strain evidence="3 4">CBS 135458</strain>
    </source>
</reference>
<protein>
    <recommendedName>
        <fullName evidence="2">Acyltransferase 3 domain-containing protein</fullName>
    </recommendedName>
</protein>
<evidence type="ECO:0000313" key="3">
    <source>
        <dbReference type="EMBL" id="KAK8054532.1"/>
    </source>
</evidence>
<feature type="transmembrane region" description="Helical" evidence="1">
    <location>
        <begin position="284"/>
        <end position="308"/>
    </location>
</feature>
<dbReference type="RefSeq" id="XP_066713178.1">
    <property type="nucleotide sequence ID" value="XM_066861008.1"/>
</dbReference>
<comment type="caution">
    <text evidence="3">The sequence shown here is derived from an EMBL/GenBank/DDBJ whole genome shotgun (WGS) entry which is preliminary data.</text>
</comment>
<dbReference type="InterPro" id="IPR050879">
    <property type="entry name" value="Acyltransferase_3"/>
</dbReference>
<feature type="transmembrane region" description="Helical" evidence="1">
    <location>
        <begin position="183"/>
        <end position="201"/>
    </location>
</feature>
<evidence type="ECO:0000259" key="2">
    <source>
        <dbReference type="Pfam" id="PF01757"/>
    </source>
</evidence>
<keyword evidence="4" id="KW-1185">Reference proteome</keyword>
<keyword evidence="1" id="KW-1133">Transmembrane helix</keyword>
<dbReference type="PANTHER" id="PTHR23028">
    <property type="entry name" value="ACETYLTRANSFERASE"/>
    <property type="match status" value="1"/>
</dbReference>
<keyword evidence="1" id="KW-0812">Transmembrane</keyword>
<dbReference type="Proteomes" id="UP001480595">
    <property type="component" value="Unassembled WGS sequence"/>
</dbReference>
<dbReference type="InterPro" id="IPR002656">
    <property type="entry name" value="Acyl_transf_3_dom"/>
</dbReference>
<accession>A0ABR1U743</accession>
<proteinExistence type="predicted"/>
<evidence type="ECO:0000313" key="4">
    <source>
        <dbReference type="Proteomes" id="UP001480595"/>
    </source>
</evidence>
<evidence type="ECO:0000256" key="1">
    <source>
        <dbReference type="SAM" id="Phobius"/>
    </source>
</evidence>